<evidence type="ECO:0000313" key="2">
    <source>
        <dbReference type="Proteomes" id="UP001148737"/>
    </source>
</evidence>
<comment type="caution">
    <text evidence="1">The sequence shown here is derived from an EMBL/GenBank/DDBJ whole genome shotgun (WGS) entry which is preliminary data.</text>
</comment>
<protein>
    <submittedName>
        <fullName evidence="1">Uncharacterized protein</fullName>
    </submittedName>
</protein>
<organism evidence="1 2">
    <name type="scientific">Lecanicillium saksenae</name>
    <dbReference type="NCBI Taxonomy" id="468837"/>
    <lineage>
        <taxon>Eukaryota</taxon>
        <taxon>Fungi</taxon>
        <taxon>Dikarya</taxon>
        <taxon>Ascomycota</taxon>
        <taxon>Pezizomycotina</taxon>
        <taxon>Sordariomycetes</taxon>
        <taxon>Hypocreomycetidae</taxon>
        <taxon>Hypocreales</taxon>
        <taxon>Cordycipitaceae</taxon>
        <taxon>Lecanicillium</taxon>
    </lineage>
</organism>
<proteinExistence type="predicted"/>
<name>A0ACC1R532_9HYPO</name>
<sequence>MRRATGPATVAISLLATVATAVTESYLGQYPDDCPQLCEVAGPERGNWTHVHQLKDLSSCKKDLIFDLNIHNLVDDPNTILTIRACTTTGEETYDTRTQFIGRDENDVQSTLVIADFCGAKAVQTSLTPRVGSGPTKRASSNFNTTEISSAAAKLQSYIKKGSQCGSTILFAKSGSAVVGLQAGSHITKSSVSELIDAFDAQIDQHNMSLEVCDANITSSTFGIAAAGFENLAAVQAAVRGWADGKCLGGGTALPRMGLDVLVSTVDNNATSSLNSTLAGRSIKHLPRGDCKTEQVQEHDSCAGVASRCGITVKQLQNYNGGASDFCNKLMPKQHVCCNQGTLPDFRPKPNPDGGCATYQIHENDNCYAIADANYLKSDDLEKLNKQTWGWSGCEHLQVGQVICLSKGNPPMPAPVQGTTCGPQVPGTKRPTDGTALADLNPCPLNACCDVWGFCGTTDEFCTKTPSDTGAPGTAKPGTNGCISNCGRRLVNNDKPPAEFRRVGYYEAFGVDRPCMNMGVKEIDTDQYTTIHFAFATVTASFQVDISDSKEQFDDFVQMKGIHKVLSFGGWDFSTKPETFQRFRDATKPENRGAFIASLVDFANKNAIDGLDFDWEYPGAPDIPDIPPGDKGEGDNYLEFLKALKAKLPSDKTVSIALPASYWYLKQYPVKKMADIVDYFIYMTYDLHGQWDVGNKYATPSCPTGNCLRSHINKTETMDSLILITKAGVESRKIVVGISSYGRSFRMSDQSCWGPMCTYTGTRDHSEAYKGRCTGTSGYISNAEMQEIVEDQSYGTIRNYYDRDSDSLILQYGNGNAIDWVAYMDDELKESRNSWIQGLNFAGTSDWAVDLNDINGGGGGDDGNMPDIDMSDGDNINCPADMAPGNLEDLSNHDNLPMRCQALYALDILQNTLEDSLSLFDENSKDYDDKFGYYEQWVKDGVNARLQQFMDFTKDVKDAPGLDFFDCKWTWGRKEGTTSCAGMPHFWDNNDVSWSVEFILKDEKGFYDTLAAKTGIDKSWVKFQTTSEPYVCADPGMDEPLRPGGGASAPCHRLTHTRINFPVKVDDKDVHVGNPKEIIEAAMTNITALQDSLFAAYASVGFGVYSEGNPHVSEMDAVTAYAMPVFQLQQSIESMREIKDIGEKAKEEKKKKLIMTILTVVFLAIPFVGEAIGAVASTAASVARIALIIAEAGNAALTIKDIVDDPTSAPFAILGFIVGAGAGGGGSRLTKAESLGEAAGVRGALKAEDLAKFPARFRELDGQVQKIVKKFDGKVCHL</sequence>
<dbReference type="Proteomes" id="UP001148737">
    <property type="component" value="Unassembled WGS sequence"/>
</dbReference>
<reference evidence="1" key="1">
    <citation type="submission" date="2022-07" db="EMBL/GenBank/DDBJ databases">
        <title>Genome Sequence of Lecanicillium saksenae.</title>
        <authorList>
            <person name="Buettner E."/>
        </authorList>
    </citation>
    <scope>NUCLEOTIDE SEQUENCE</scope>
    <source>
        <strain evidence="1">VT-O1</strain>
    </source>
</reference>
<dbReference type="EMBL" id="JANAKD010000085">
    <property type="protein sequence ID" value="KAJ3497849.1"/>
    <property type="molecule type" value="Genomic_DNA"/>
</dbReference>
<gene>
    <name evidence="1" type="ORF">NLG97_g1580</name>
</gene>
<keyword evidence="2" id="KW-1185">Reference proteome</keyword>
<evidence type="ECO:0000313" key="1">
    <source>
        <dbReference type="EMBL" id="KAJ3497849.1"/>
    </source>
</evidence>
<accession>A0ACC1R532</accession>